<reference evidence="2" key="1">
    <citation type="submission" date="2015-07" db="EMBL/GenBank/DDBJ databases">
        <title>Adaptation to a free-living lifestyle via gene acquisitions in the diplomonad Trepomonas sp. PC1.</title>
        <authorList>
            <person name="Xu F."/>
            <person name="Jerlstrom-Hultqvist J."/>
            <person name="Kolisko M."/>
            <person name="Simpson A.G.B."/>
            <person name="Roger A.J."/>
            <person name="Svard S.G."/>
            <person name="Andersson J.O."/>
        </authorList>
    </citation>
    <scope>NUCLEOTIDE SEQUENCE</scope>
    <source>
        <strain evidence="2">PC1</strain>
    </source>
</reference>
<gene>
    <name evidence="2" type="ORF">TPC1_30807</name>
</gene>
<dbReference type="Gene3D" id="2.130.10.30">
    <property type="entry name" value="Regulator of chromosome condensation 1/beta-lactamase-inhibitor protein II"/>
    <property type="match status" value="1"/>
</dbReference>
<feature type="compositionally biased region" description="Low complexity" evidence="1">
    <location>
        <begin position="1"/>
        <end position="15"/>
    </location>
</feature>
<protein>
    <submittedName>
        <fullName evidence="2">Uncharacterized protein</fullName>
    </submittedName>
</protein>
<evidence type="ECO:0000256" key="1">
    <source>
        <dbReference type="SAM" id="MobiDB-lite"/>
    </source>
</evidence>
<dbReference type="SUPFAM" id="SSF50985">
    <property type="entry name" value="RCC1/BLIP-II"/>
    <property type="match status" value="1"/>
</dbReference>
<name>A0A146JZQ4_9EUKA</name>
<evidence type="ECO:0000313" key="2">
    <source>
        <dbReference type="EMBL" id="JAP89698.1"/>
    </source>
</evidence>
<feature type="non-terminal residue" evidence="2">
    <location>
        <position position="478"/>
    </location>
</feature>
<accession>A0A146JZQ4</accession>
<organism evidence="2">
    <name type="scientific">Trepomonas sp. PC1</name>
    <dbReference type="NCBI Taxonomy" id="1076344"/>
    <lineage>
        <taxon>Eukaryota</taxon>
        <taxon>Metamonada</taxon>
        <taxon>Diplomonadida</taxon>
        <taxon>Hexamitidae</taxon>
        <taxon>Hexamitinae</taxon>
        <taxon>Trepomonas</taxon>
    </lineage>
</organism>
<dbReference type="AlphaFoldDB" id="A0A146JZQ4"/>
<dbReference type="EMBL" id="GDID01006908">
    <property type="protein sequence ID" value="JAP89698.1"/>
    <property type="molecule type" value="Transcribed_RNA"/>
</dbReference>
<feature type="region of interest" description="Disordered" evidence="1">
    <location>
        <begin position="1"/>
        <end position="33"/>
    </location>
</feature>
<proteinExistence type="predicted"/>
<feature type="non-terminal residue" evidence="2">
    <location>
        <position position="1"/>
    </location>
</feature>
<dbReference type="InterPro" id="IPR009091">
    <property type="entry name" value="RCC1/BLIP-II"/>
</dbReference>
<sequence length="478" mass="53459">QILLQNSQENQQQKVQSHDNKPQSKTAIVPPGPQCFQPTPYMLTSDLSCHEFRDCGELMVQNTTEFDFSCAPCGTWVTGRNTDGQLGAPQGDITEFTNISSICFQSLHIKSQTSLGQSNIYTYWSGQHDFLMYPNNDTVIESYSFQYSPEQYGFSSFSVIFYENQKIFSAGKNNGQLGFASELDFDTGQVNIGFLKGQMVKQVGGTTSTCFIVTQSAIFSTNTSDFYENGIRTQVSEFWGRMEIPSNVVIITKAIFTSYNVIIVDQDFNFYGNGQNLNGKLCNLASFTPNFIPLGQLKHVSISVQSSLFVDMSSTVYVCGHLSIANKTYNTNQKLILYLPPGSLIDIVATTNGGNVLMEENNVRKVYYFGKSATSSFADIGLLQIIISDFTFLETAAAQYSNSFALTNLNNNALIHGCSRIRPFLFNGICYENCSYFVTIKNGIEECTQQSCQSYQFLLPQRNWQVCLECDSWYFDLG</sequence>